<feature type="compositionally biased region" description="Basic and acidic residues" evidence="1">
    <location>
        <begin position="184"/>
        <end position="230"/>
    </location>
</feature>
<feature type="compositionally biased region" description="Basic and acidic residues" evidence="1">
    <location>
        <begin position="66"/>
        <end position="81"/>
    </location>
</feature>
<reference evidence="2 3" key="1">
    <citation type="submission" date="2014-04" db="EMBL/GenBank/DDBJ databases">
        <authorList>
            <person name="Sibley D."/>
            <person name="Venepally P."/>
            <person name="Karamycheva S."/>
            <person name="Hadjithomas M."/>
            <person name="Khan A."/>
            <person name="Brunk B."/>
            <person name="Roos D."/>
            <person name="Caler E."/>
            <person name="Lorenzi H."/>
        </authorList>
    </citation>
    <scope>NUCLEOTIDE SEQUENCE [LARGE SCALE GENOMIC DNA]</scope>
    <source>
        <strain evidence="2 3">MAS</strain>
    </source>
</reference>
<feature type="non-terminal residue" evidence="2">
    <location>
        <position position="1"/>
    </location>
</feature>
<evidence type="ECO:0000313" key="2">
    <source>
        <dbReference type="EMBL" id="KFH06341.1"/>
    </source>
</evidence>
<proteinExistence type="predicted"/>
<accession>A0A086Q159</accession>
<feature type="compositionally biased region" description="Basic and acidic residues" evidence="1">
    <location>
        <begin position="48"/>
        <end position="57"/>
    </location>
</feature>
<feature type="compositionally biased region" description="Basic residues" evidence="1">
    <location>
        <begin position="142"/>
        <end position="183"/>
    </location>
</feature>
<feature type="compositionally biased region" description="Basic and acidic residues" evidence="1">
    <location>
        <begin position="246"/>
        <end position="272"/>
    </location>
</feature>
<feature type="compositionally biased region" description="Basic residues" evidence="1">
    <location>
        <begin position="280"/>
        <end position="290"/>
    </location>
</feature>
<dbReference type="EMBL" id="AEXC02002290">
    <property type="protein sequence ID" value="KFH06341.1"/>
    <property type="molecule type" value="Genomic_DNA"/>
</dbReference>
<feature type="region of interest" description="Disordered" evidence="1">
    <location>
        <begin position="1"/>
        <end position="314"/>
    </location>
</feature>
<organism evidence="2 3">
    <name type="scientific">Toxoplasma gondii MAS</name>
    <dbReference type="NCBI Taxonomy" id="943118"/>
    <lineage>
        <taxon>Eukaryota</taxon>
        <taxon>Sar</taxon>
        <taxon>Alveolata</taxon>
        <taxon>Apicomplexa</taxon>
        <taxon>Conoidasida</taxon>
        <taxon>Coccidia</taxon>
        <taxon>Eucoccidiorida</taxon>
        <taxon>Eimeriorina</taxon>
        <taxon>Sarcocystidae</taxon>
        <taxon>Toxoplasma</taxon>
    </lineage>
</organism>
<evidence type="ECO:0000256" key="1">
    <source>
        <dbReference type="SAM" id="MobiDB-lite"/>
    </source>
</evidence>
<dbReference type="VEuPathDB" id="ToxoDB:TGMAS_286928"/>
<feature type="compositionally biased region" description="Basic and acidic residues" evidence="1">
    <location>
        <begin position="97"/>
        <end position="141"/>
    </location>
</feature>
<protein>
    <submittedName>
        <fullName evidence="2">Uncharacterized protein</fullName>
    </submittedName>
</protein>
<feature type="compositionally biased region" description="Basic residues" evidence="1">
    <location>
        <begin position="231"/>
        <end position="245"/>
    </location>
</feature>
<gene>
    <name evidence="2" type="ORF">TGMAS_286928</name>
</gene>
<name>A0A086Q159_TOXGO</name>
<feature type="non-terminal residue" evidence="2">
    <location>
        <position position="314"/>
    </location>
</feature>
<comment type="caution">
    <text evidence="2">The sequence shown here is derived from an EMBL/GenBank/DDBJ whole genome shotgun (WGS) entry which is preliminary data.</text>
</comment>
<dbReference type="Proteomes" id="UP000028821">
    <property type="component" value="Unassembled WGS sequence"/>
</dbReference>
<feature type="compositionally biased region" description="Basic and acidic residues" evidence="1">
    <location>
        <begin position="291"/>
        <end position="306"/>
    </location>
</feature>
<sequence length="314" mass="38313">RRHSKPHRTESGEVQVASSVSKGRKSRSRKRKALSGVSVYCALSHWGRTNDAREKVGGLHPSRRQARVDGKPRQRHKEPPQRRQNGSQTRSRRRPSLVRDGKSDRQRKGTEIREKRRRQEEQKKRERERNEKAFSGRETKRERKRRKTGKKERRKRKERTERRKRRADRKQKRKREKFWRARKRENQRGENEGREETEEKKTEEAQREESRGRRNREELNREEISTSERRRQLHTHSRDSRRRRKERAEKQSPSGKCEKEELRTHTGEEKRRPPSVWGRQRTRPRERGKRRLEISKDETREKEAVKKQLRPVPR</sequence>
<feature type="compositionally biased region" description="Basic residues" evidence="1">
    <location>
        <begin position="22"/>
        <end position="33"/>
    </location>
</feature>
<dbReference type="AlphaFoldDB" id="A0A086Q159"/>
<evidence type="ECO:0000313" key="3">
    <source>
        <dbReference type="Proteomes" id="UP000028821"/>
    </source>
</evidence>